<dbReference type="Proteomes" id="UP000745577">
    <property type="component" value="Unassembled WGS sequence"/>
</dbReference>
<feature type="transmembrane region" description="Helical" evidence="1">
    <location>
        <begin position="210"/>
        <end position="230"/>
    </location>
</feature>
<feature type="transmembrane region" description="Helical" evidence="1">
    <location>
        <begin position="173"/>
        <end position="198"/>
    </location>
</feature>
<organism evidence="2 3">
    <name type="scientific">Candidatus Dojkabacteria bacterium</name>
    <dbReference type="NCBI Taxonomy" id="2099670"/>
    <lineage>
        <taxon>Bacteria</taxon>
        <taxon>Candidatus Dojkabacteria</taxon>
    </lineage>
</organism>
<keyword evidence="1" id="KW-1133">Transmembrane helix</keyword>
<feature type="non-terminal residue" evidence="2">
    <location>
        <position position="1"/>
    </location>
</feature>
<dbReference type="EMBL" id="JAGQLL010000094">
    <property type="protein sequence ID" value="MCA9380589.1"/>
    <property type="molecule type" value="Genomic_DNA"/>
</dbReference>
<gene>
    <name evidence="2" type="ORF">KC675_05420</name>
</gene>
<comment type="caution">
    <text evidence="2">The sequence shown here is derived from an EMBL/GenBank/DDBJ whole genome shotgun (WGS) entry which is preliminary data.</text>
</comment>
<name>A0A955I9Z3_9BACT</name>
<feature type="transmembrane region" description="Helical" evidence="1">
    <location>
        <begin position="242"/>
        <end position="261"/>
    </location>
</feature>
<reference evidence="2" key="1">
    <citation type="submission" date="2020-04" db="EMBL/GenBank/DDBJ databases">
        <authorList>
            <person name="Zhang T."/>
        </authorList>
    </citation>
    <scope>NUCLEOTIDE SEQUENCE</scope>
    <source>
        <strain evidence="2">HKST-UBA15</strain>
    </source>
</reference>
<feature type="transmembrane region" description="Helical" evidence="1">
    <location>
        <begin position="47"/>
        <end position="63"/>
    </location>
</feature>
<reference evidence="2" key="2">
    <citation type="journal article" date="2021" name="Microbiome">
        <title>Successional dynamics and alternative stable states in a saline activated sludge microbial community over 9 years.</title>
        <authorList>
            <person name="Wang Y."/>
            <person name="Ye J."/>
            <person name="Ju F."/>
            <person name="Liu L."/>
            <person name="Boyd J.A."/>
            <person name="Deng Y."/>
            <person name="Parks D.H."/>
            <person name="Jiang X."/>
            <person name="Yin X."/>
            <person name="Woodcroft B.J."/>
            <person name="Tyson G.W."/>
            <person name="Hugenholtz P."/>
            <person name="Polz M.F."/>
            <person name="Zhang T."/>
        </authorList>
    </citation>
    <scope>NUCLEOTIDE SEQUENCE</scope>
    <source>
        <strain evidence="2">HKST-UBA15</strain>
    </source>
</reference>
<evidence type="ECO:0008006" key="4">
    <source>
        <dbReference type="Google" id="ProtNLM"/>
    </source>
</evidence>
<feature type="transmembrane region" description="Helical" evidence="1">
    <location>
        <begin position="97"/>
        <end position="115"/>
    </location>
</feature>
<evidence type="ECO:0000256" key="1">
    <source>
        <dbReference type="SAM" id="Phobius"/>
    </source>
</evidence>
<proteinExistence type="predicted"/>
<evidence type="ECO:0000313" key="2">
    <source>
        <dbReference type="EMBL" id="MCA9380589.1"/>
    </source>
</evidence>
<feature type="transmembrane region" description="Helical" evidence="1">
    <location>
        <begin position="268"/>
        <end position="287"/>
    </location>
</feature>
<sequence>IAALFYAVAVMPIQQSHFFTTDTYETFFVLTTFLLLIIFLKVRSPMSNVILSILIGVTMGLALASKISAAVFGLMIGVALGMKFLQQIKRFSLSRNIFYVVDFALLILITIYVVFRLASPYIFENASWFDITLNPDFENALNFQRSAITGEIMFPPQYNWVDTTPYLFPFSNIMIWGLGIPLGITSIVGLLLFVYEMIKFLKYHYHFKQLLIPLTSPLLIAFVWVIGDFIYRGGNFIKSFRYLLAILPFLMIFASLSFYYLKKFNKKVFYIVLITVFVPTLLWAYAFTSIYTRTTTRIEASEWIYENVPPSKTIANEHWDDAIPFRSAGPAPAEYPNRVDLEVYIPDDQSKIPYLYNELEETDYIFITSDRARKNIGELPELFPIMVNYYKALDEGTLGYEPVKVISSYPKIFGIEINDSEAEETFWVYDHPTVRIYKKVRQLDETEFSCILKPGNNVWNGRFCDERSN</sequence>
<feature type="transmembrane region" description="Helical" evidence="1">
    <location>
        <begin position="69"/>
        <end position="85"/>
    </location>
</feature>
<evidence type="ECO:0000313" key="3">
    <source>
        <dbReference type="Proteomes" id="UP000745577"/>
    </source>
</evidence>
<feature type="transmembrane region" description="Helical" evidence="1">
    <location>
        <begin position="23"/>
        <end position="40"/>
    </location>
</feature>
<dbReference type="AlphaFoldDB" id="A0A955I9Z3"/>
<keyword evidence="1" id="KW-0812">Transmembrane</keyword>
<keyword evidence="1" id="KW-0472">Membrane</keyword>
<protein>
    <recommendedName>
        <fullName evidence="4">Glycosyltransferase RgtA/B/C/D-like domain-containing protein</fullName>
    </recommendedName>
</protein>
<accession>A0A955I9Z3</accession>